<evidence type="ECO:0000313" key="4">
    <source>
        <dbReference type="Proteomes" id="UP000019024"/>
    </source>
</evidence>
<evidence type="ECO:0000313" key="3">
    <source>
        <dbReference type="EMBL" id="AHF98763.1"/>
    </source>
</evidence>
<dbReference type="GeneID" id="25144372"/>
<dbReference type="NCBIfam" id="TIGR03618">
    <property type="entry name" value="Rv1155_F420"/>
    <property type="match status" value="1"/>
</dbReference>
<dbReference type="GO" id="GO:0016627">
    <property type="term" value="F:oxidoreductase activity, acting on the CH-CH group of donors"/>
    <property type="evidence" value="ECO:0007669"/>
    <property type="project" value="TreeGrafter"/>
</dbReference>
<dbReference type="InterPro" id="IPR012349">
    <property type="entry name" value="Split_barrel_FMN-bd"/>
</dbReference>
<reference evidence="3 4" key="1">
    <citation type="submission" date="2014-01" db="EMBL/GenBank/DDBJ databases">
        <authorList>
            <consortium name="DOE Joint Genome Institute"/>
            <person name="Anderson I."/>
            <person name="Huntemann M."/>
            <person name="Han J."/>
            <person name="Chen A."/>
            <person name="Kyrpides N."/>
            <person name="Mavromatis K."/>
            <person name="Markowitz V."/>
            <person name="Palaniappan K."/>
            <person name="Ivanova N."/>
            <person name="Schaumberg A."/>
            <person name="Pati A."/>
            <person name="Liolios K."/>
            <person name="Nordberg H.P."/>
            <person name="Cantor M.N."/>
            <person name="Hua S.X."/>
            <person name="Woyke T."/>
        </authorList>
    </citation>
    <scope>NUCLEOTIDE SEQUENCE [LARGE SCALE GENOMIC DNA]</scope>
    <source>
        <strain evidence="3 4">XH-48</strain>
    </source>
</reference>
<protein>
    <submittedName>
        <fullName evidence="3">Pyridoxamine 5'-phosphate oxidase</fullName>
    </submittedName>
</protein>
<dbReference type="InterPro" id="IPR052019">
    <property type="entry name" value="F420H2_bilvrd_red/Heme_oxyg"/>
</dbReference>
<dbReference type="EMBL" id="CP007055">
    <property type="protein sequence ID" value="AHF98763.1"/>
    <property type="molecule type" value="Genomic_DNA"/>
</dbReference>
<dbReference type="PANTHER" id="PTHR35176:SF6">
    <property type="entry name" value="HEME OXYGENASE HI_0854-RELATED"/>
    <property type="match status" value="1"/>
</dbReference>
<keyword evidence="4" id="KW-1185">Reference proteome</keyword>
<evidence type="ECO:0000259" key="2">
    <source>
        <dbReference type="Pfam" id="PF01243"/>
    </source>
</evidence>
<evidence type="ECO:0000256" key="1">
    <source>
        <dbReference type="ARBA" id="ARBA00023002"/>
    </source>
</evidence>
<dbReference type="Pfam" id="PF01243">
    <property type="entry name" value="PNPOx_N"/>
    <property type="match status" value="1"/>
</dbReference>
<dbReference type="PATRIC" id="fig|797299.3.peg.587"/>
<organism evidence="3 4">
    <name type="scientific">Halostagnicola larsenii XH-48</name>
    <dbReference type="NCBI Taxonomy" id="797299"/>
    <lineage>
        <taxon>Archaea</taxon>
        <taxon>Methanobacteriati</taxon>
        <taxon>Methanobacteriota</taxon>
        <taxon>Stenosarchaea group</taxon>
        <taxon>Halobacteria</taxon>
        <taxon>Halobacteriales</taxon>
        <taxon>Natrialbaceae</taxon>
        <taxon>Halostagnicola</taxon>
    </lineage>
</organism>
<dbReference type="HOGENOM" id="CLU_123922_3_1_2"/>
<dbReference type="STRING" id="797299.HALLA_07725"/>
<gene>
    <name evidence="3" type="ORF">HALLA_07725</name>
</gene>
<sequence length="133" mass="15237">MESIPAEYQDLFDRESIAHVSTIMPDGTPQVTPVWVDIDDEGYILINTVRSRQKARNISENPKIGLSITDPDDPYQYLSIRGAVEEMTTEGAVDHIDQLAQRYMDVEEYPYHDDEESDRVIVRIRPDRVIAGQ</sequence>
<dbReference type="SUPFAM" id="SSF50475">
    <property type="entry name" value="FMN-binding split barrel"/>
    <property type="match status" value="1"/>
</dbReference>
<name>W0JJH4_9EURY</name>
<feature type="domain" description="Pyridoxamine 5'-phosphate oxidase N-terminal" evidence="2">
    <location>
        <begin position="5"/>
        <end position="129"/>
    </location>
</feature>
<dbReference type="OrthoDB" id="10511at2157"/>
<dbReference type="Proteomes" id="UP000019024">
    <property type="component" value="Chromosome"/>
</dbReference>
<dbReference type="InterPro" id="IPR011576">
    <property type="entry name" value="Pyridox_Oxase_N"/>
</dbReference>
<keyword evidence="1" id="KW-0560">Oxidoreductase</keyword>
<dbReference type="KEGG" id="hlr:HALLA_07725"/>
<dbReference type="RefSeq" id="WP_049951963.1">
    <property type="nucleotide sequence ID" value="NZ_CP007055.1"/>
</dbReference>
<accession>W0JJH4</accession>
<dbReference type="AlphaFoldDB" id="W0JJH4"/>
<dbReference type="eggNOG" id="arCOG00516">
    <property type="taxonomic scope" value="Archaea"/>
</dbReference>
<dbReference type="PANTHER" id="PTHR35176">
    <property type="entry name" value="HEME OXYGENASE HI_0854-RELATED"/>
    <property type="match status" value="1"/>
</dbReference>
<dbReference type="GO" id="GO:0005829">
    <property type="term" value="C:cytosol"/>
    <property type="evidence" value="ECO:0007669"/>
    <property type="project" value="TreeGrafter"/>
</dbReference>
<dbReference type="GO" id="GO:0070967">
    <property type="term" value="F:coenzyme F420 binding"/>
    <property type="evidence" value="ECO:0007669"/>
    <property type="project" value="TreeGrafter"/>
</dbReference>
<dbReference type="InterPro" id="IPR019920">
    <property type="entry name" value="F420-binding_dom_put"/>
</dbReference>
<proteinExistence type="predicted"/>
<dbReference type="Gene3D" id="2.30.110.10">
    <property type="entry name" value="Electron Transport, Fmn-binding Protein, Chain A"/>
    <property type="match status" value="1"/>
</dbReference>